<organism evidence="5">
    <name type="scientific">mine drainage metagenome</name>
    <dbReference type="NCBI Taxonomy" id="410659"/>
    <lineage>
        <taxon>unclassified sequences</taxon>
        <taxon>metagenomes</taxon>
        <taxon>ecological metagenomes</taxon>
    </lineage>
</organism>
<dbReference type="CDD" id="cd00009">
    <property type="entry name" value="AAA"/>
    <property type="match status" value="1"/>
</dbReference>
<evidence type="ECO:0000256" key="1">
    <source>
        <dbReference type="ARBA" id="ARBA00022705"/>
    </source>
</evidence>
<dbReference type="GO" id="GO:0006261">
    <property type="term" value="P:DNA-templated DNA replication"/>
    <property type="evidence" value="ECO:0007669"/>
    <property type="project" value="TreeGrafter"/>
</dbReference>
<evidence type="ECO:0000259" key="4">
    <source>
        <dbReference type="Pfam" id="PF05496"/>
    </source>
</evidence>
<dbReference type="InterPro" id="IPR008824">
    <property type="entry name" value="RuvB-like_N"/>
</dbReference>
<dbReference type="PANTHER" id="PTHR11669:SF20">
    <property type="entry name" value="REPLICATION FACTOR C SUBUNIT 4"/>
    <property type="match status" value="1"/>
</dbReference>
<dbReference type="AlphaFoldDB" id="T0ZGK9"/>
<sequence>MSLERYRPKHINEVLGQTAATNLASRLVVAAKEKGYFPHLLFHGPPGTGKTTLALALMADVLGEAVGENSFELNASDERGLDVVREKIKPWVGQMPRDAPFKLLL</sequence>
<keyword evidence="1" id="KW-0235">DNA replication</keyword>
<name>T0ZGK9_9ZZZZ</name>
<protein>
    <submittedName>
        <fullName evidence="5">Replication factor C small subunit</fullName>
    </submittedName>
</protein>
<dbReference type="PANTHER" id="PTHR11669">
    <property type="entry name" value="REPLICATION FACTOR C / DNA POLYMERASE III GAMMA-TAU SUBUNIT"/>
    <property type="match status" value="1"/>
</dbReference>
<dbReference type="GO" id="GO:0003689">
    <property type="term" value="F:DNA clamp loader activity"/>
    <property type="evidence" value="ECO:0007669"/>
    <property type="project" value="TreeGrafter"/>
</dbReference>
<accession>T0ZGK9</accession>
<feature type="domain" description="RuvB-like AAA+ ATPase" evidence="4">
    <location>
        <begin position="7"/>
        <end position="60"/>
    </location>
</feature>
<dbReference type="GO" id="GO:0009378">
    <property type="term" value="F:four-way junction helicase activity"/>
    <property type="evidence" value="ECO:0007669"/>
    <property type="project" value="InterPro"/>
</dbReference>
<reference evidence="5" key="1">
    <citation type="submission" date="2013-08" db="EMBL/GenBank/DDBJ databases">
        <authorList>
            <person name="Mendez C."/>
            <person name="Richter M."/>
            <person name="Ferrer M."/>
            <person name="Sanchez J."/>
        </authorList>
    </citation>
    <scope>NUCLEOTIDE SEQUENCE</scope>
</reference>
<comment type="caution">
    <text evidence="5">The sequence shown here is derived from an EMBL/GenBank/DDBJ whole genome shotgun (WGS) entry which is preliminary data.</text>
</comment>
<dbReference type="GO" id="GO:0006310">
    <property type="term" value="P:DNA recombination"/>
    <property type="evidence" value="ECO:0007669"/>
    <property type="project" value="InterPro"/>
</dbReference>
<dbReference type="GO" id="GO:0005524">
    <property type="term" value="F:ATP binding"/>
    <property type="evidence" value="ECO:0007669"/>
    <property type="project" value="UniProtKB-KW"/>
</dbReference>
<keyword evidence="2" id="KW-0547">Nucleotide-binding</keyword>
<reference evidence="5" key="2">
    <citation type="journal article" date="2014" name="ISME J.">
        <title>Microbial stratification in low pH oxic and suboxic macroscopic growths along an acid mine drainage.</title>
        <authorList>
            <person name="Mendez-Garcia C."/>
            <person name="Mesa V."/>
            <person name="Sprenger R.R."/>
            <person name="Richter M."/>
            <person name="Diez M.S."/>
            <person name="Solano J."/>
            <person name="Bargiela R."/>
            <person name="Golyshina O.V."/>
            <person name="Manteca A."/>
            <person name="Ramos J.L."/>
            <person name="Gallego J.R."/>
            <person name="Llorente I."/>
            <person name="Martins Dos Santos V.A."/>
            <person name="Jensen O.N."/>
            <person name="Pelaez A.I."/>
            <person name="Sanchez J."/>
            <person name="Ferrer M."/>
        </authorList>
    </citation>
    <scope>NUCLEOTIDE SEQUENCE</scope>
</reference>
<dbReference type="GO" id="GO:0005663">
    <property type="term" value="C:DNA replication factor C complex"/>
    <property type="evidence" value="ECO:0007669"/>
    <property type="project" value="TreeGrafter"/>
</dbReference>
<gene>
    <name evidence="5" type="ORF">B1B_13808</name>
</gene>
<dbReference type="InterPro" id="IPR050238">
    <property type="entry name" value="DNA_Rep/Repair_Clamp_Loader"/>
</dbReference>
<dbReference type="Pfam" id="PF05496">
    <property type="entry name" value="RuvB_N"/>
    <property type="match status" value="1"/>
</dbReference>
<dbReference type="InterPro" id="IPR027417">
    <property type="entry name" value="P-loop_NTPase"/>
</dbReference>
<dbReference type="GO" id="GO:0006281">
    <property type="term" value="P:DNA repair"/>
    <property type="evidence" value="ECO:0007669"/>
    <property type="project" value="InterPro"/>
</dbReference>
<evidence type="ECO:0000256" key="2">
    <source>
        <dbReference type="ARBA" id="ARBA00022741"/>
    </source>
</evidence>
<dbReference type="SUPFAM" id="SSF52540">
    <property type="entry name" value="P-loop containing nucleoside triphosphate hydrolases"/>
    <property type="match status" value="1"/>
</dbReference>
<evidence type="ECO:0000256" key="3">
    <source>
        <dbReference type="ARBA" id="ARBA00022840"/>
    </source>
</evidence>
<dbReference type="EMBL" id="AUZY01009105">
    <property type="protein sequence ID" value="EQD43462.1"/>
    <property type="molecule type" value="Genomic_DNA"/>
</dbReference>
<feature type="non-terminal residue" evidence="5">
    <location>
        <position position="105"/>
    </location>
</feature>
<evidence type="ECO:0000313" key="5">
    <source>
        <dbReference type="EMBL" id="EQD43462.1"/>
    </source>
</evidence>
<proteinExistence type="predicted"/>
<dbReference type="Gene3D" id="3.40.50.300">
    <property type="entry name" value="P-loop containing nucleotide triphosphate hydrolases"/>
    <property type="match status" value="1"/>
</dbReference>
<keyword evidence="3" id="KW-0067">ATP-binding</keyword>